<dbReference type="PANTHER" id="PTHR33103">
    <property type="entry name" value="OS01G0153900 PROTEIN"/>
    <property type="match status" value="1"/>
</dbReference>
<dbReference type="EMBL" id="PJQY01000359">
    <property type="protein sequence ID" value="PQQ12361.1"/>
    <property type="molecule type" value="Genomic_DNA"/>
</dbReference>
<dbReference type="Proteomes" id="UP000250321">
    <property type="component" value="Unassembled WGS sequence"/>
</dbReference>
<protein>
    <submittedName>
        <fullName evidence="1">Uncharacterized protein</fullName>
    </submittedName>
</protein>
<evidence type="ECO:0000313" key="2">
    <source>
        <dbReference type="Proteomes" id="UP000250321"/>
    </source>
</evidence>
<sequence length="77" mass="8447">MAPSKSTSVTLKLLVHTKGCKVLFAEATKEVVDFLFTLLSLPVGTVVRLLSKNCLFTLHTLLCYLHSGKLCCYDANT</sequence>
<proteinExistence type="predicted"/>
<comment type="caution">
    <text evidence="1">The sequence shown here is derived from an EMBL/GenBank/DDBJ whole genome shotgun (WGS) entry which is preliminary data.</text>
</comment>
<name>A0A314Z685_PRUYE</name>
<accession>A0A314Z685</accession>
<reference evidence="1 2" key="1">
    <citation type="submission" date="2018-02" db="EMBL/GenBank/DDBJ databases">
        <title>Draft genome of wild Prunus yedoensis var. nudiflora.</title>
        <authorList>
            <person name="Baek S."/>
            <person name="Kim J.-H."/>
            <person name="Choi K."/>
            <person name="Kim G.-B."/>
            <person name="Cho A."/>
            <person name="Jang H."/>
            <person name="Shin C.-H."/>
            <person name="Yu H.-J."/>
            <person name="Mun J.-H."/>
        </authorList>
    </citation>
    <scope>NUCLEOTIDE SEQUENCE [LARGE SCALE GENOMIC DNA]</scope>
    <source>
        <strain evidence="2">cv. Jeju island</strain>
        <tissue evidence="1">Leaf</tissue>
    </source>
</reference>
<keyword evidence="2" id="KW-1185">Reference proteome</keyword>
<dbReference type="PANTHER" id="PTHR33103:SF19">
    <property type="entry name" value="OS09G0544700 PROTEIN"/>
    <property type="match status" value="1"/>
</dbReference>
<organism evidence="1 2">
    <name type="scientific">Prunus yedoensis var. nudiflora</name>
    <dbReference type="NCBI Taxonomy" id="2094558"/>
    <lineage>
        <taxon>Eukaryota</taxon>
        <taxon>Viridiplantae</taxon>
        <taxon>Streptophyta</taxon>
        <taxon>Embryophyta</taxon>
        <taxon>Tracheophyta</taxon>
        <taxon>Spermatophyta</taxon>
        <taxon>Magnoliopsida</taxon>
        <taxon>eudicotyledons</taxon>
        <taxon>Gunneridae</taxon>
        <taxon>Pentapetalae</taxon>
        <taxon>rosids</taxon>
        <taxon>fabids</taxon>
        <taxon>Rosales</taxon>
        <taxon>Rosaceae</taxon>
        <taxon>Amygdaloideae</taxon>
        <taxon>Amygdaleae</taxon>
        <taxon>Prunus</taxon>
    </lineage>
</organism>
<dbReference type="Pfam" id="PF05056">
    <property type="entry name" value="DUF674"/>
    <property type="match status" value="1"/>
</dbReference>
<gene>
    <name evidence="1" type="ORF">Pyn_27552</name>
</gene>
<dbReference type="InterPro" id="IPR007750">
    <property type="entry name" value="DUF674"/>
</dbReference>
<dbReference type="AlphaFoldDB" id="A0A314Z685"/>
<evidence type="ECO:0000313" key="1">
    <source>
        <dbReference type="EMBL" id="PQQ12361.1"/>
    </source>
</evidence>
<dbReference type="OrthoDB" id="2014278at2759"/>
<dbReference type="STRING" id="2094558.A0A314Z685"/>